<dbReference type="AlphaFoldDB" id="A0A974Y0Z6"/>
<dbReference type="EMBL" id="CP071518">
    <property type="protein sequence ID" value="QSX79258.1"/>
    <property type="molecule type" value="Genomic_DNA"/>
</dbReference>
<dbReference type="InterPro" id="IPR001736">
    <property type="entry name" value="PLipase_D/transphosphatidylase"/>
</dbReference>
<comment type="similarity">
    <text evidence="9">Belongs to the phospholipase D family. Cardiolipin synthase subfamily. ClsB sub-subfamily.</text>
</comment>
<evidence type="ECO:0000256" key="2">
    <source>
        <dbReference type="ARBA" id="ARBA00022516"/>
    </source>
</evidence>
<feature type="active site" evidence="9">
    <location>
        <position position="119"/>
    </location>
</feature>
<evidence type="ECO:0000256" key="9">
    <source>
        <dbReference type="HAMAP-Rule" id="MF_01917"/>
    </source>
</evidence>
<keyword evidence="12" id="KW-1185">Reference proteome</keyword>
<dbReference type="SMART" id="SM00155">
    <property type="entry name" value="PLDc"/>
    <property type="match status" value="2"/>
</dbReference>
<evidence type="ECO:0000256" key="5">
    <source>
        <dbReference type="ARBA" id="ARBA00023098"/>
    </source>
</evidence>
<dbReference type="Pfam" id="PF13091">
    <property type="entry name" value="PLDc_2"/>
    <property type="match status" value="2"/>
</dbReference>
<dbReference type="RefSeq" id="WP_200614691.1">
    <property type="nucleotide sequence ID" value="NZ_CP071518.1"/>
</dbReference>
<feature type="active site" evidence="9">
    <location>
        <position position="302"/>
    </location>
</feature>
<dbReference type="Gene3D" id="3.30.870.10">
    <property type="entry name" value="Endonuclease Chain A"/>
    <property type="match status" value="2"/>
</dbReference>
<dbReference type="PROSITE" id="PS50035">
    <property type="entry name" value="PLD"/>
    <property type="match status" value="2"/>
</dbReference>
<dbReference type="HAMAP" id="MF_01917">
    <property type="entry name" value="Cardiolipin_synth_ClsB"/>
    <property type="match status" value="1"/>
</dbReference>
<dbReference type="GO" id="GO:0032049">
    <property type="term" value="P:cardiolipin biosynthetic process"/>
    <property type="evidence" value="ECO:0007669"/>
    <property type="project" value="InterPro"/>
</dbReference>
<dbReference type="SUPFAM" id="SSF56024">
    <property type="entry name" value="Phospholipase D/nuclease"/>
    <property type="match status" value="2"/>
</dbReference>
<dbReference type="CDD" id="cd09110">
    <property type="entry name" value="PLDc_CLS_1"/>
    <property type="match status" value="1"/>
</dbReference>
<feature type="active site" evidence="9">
    <location>
        <position position="126"/>
    </location>
</feature>
<dbReference type="InterPro" id="IPR025202">
    <property type="entry name" value="PLD-like_dom"/>
</dbReference>
<evidence type="ECO:0000313" key="12">
    <source>
        <dbReference type="Proteomes" id="UP000639274"/>
    </source>
</evidence>
<keyword evidence="2 9" id="KW-0444">Lipid biosynthesis</keyword>
<keyword evidence="4" id="KW-0677">Repeat</keyword>
<name>A0A974Y0Z6_9GAMM</name>
<dbReference type="InterPro" id="IPR030872">
    <property type="entry name" value="Cardiolipin_synth_ClsB"/>
</dbReference>
<feature type="domain" description="PLD phosphodiesterase" evidence="10">
    <location>
        <begin position="114"/>
        <end position="141"/>
    </location>
</feature>
<feature type="active site" evidence="9">
    <location>
        <position position="297"/>
    </location>
</feature>
<dbReference type="KEGG" id="lsf:I8J32_005075"/>
<reference evidence="11 12" key="1">
    <citation type="submission" date="2021-03" db="EMBL/GenBank/DDBJ databases">
        <title>Lysobacter sp. nov. isolated from soil of gangwondo yeongwol, south Korea.</title>
        <authorList>
            <person name="Kim K.R."/>
            <person name="Kim K.H."/>
            <person name="Jeon C.O."/>
        </authorList>
    </citation>
    <scope>NUCLEOTIDE SEQUENCE [LARGE SCALE GENOMIC DNA]</scope>
    <source>
        <strain evidence="11 12">R19</strain>
    </source>
</reference>
<comment type="subcellular location">
    <subcellularLocation>
        <location evidence="9">Cell membrane</location>
        <topology evidence="9">Peripheral membrane protein</topology>
    </subcellularLocation>
</comment>
<feature type="active site" evidence="9">
    <location>
        <position position="121"/>
    </location>
</feature>
<feature type="active site" evidence="9">
    <location>
        <position position="295"/>
    </location>
</feature>
<evidence type="ECO:0000256" key="4">
    <source>
        <dbReference type="ARBA" id="ARBA00022737"/>
    </source>
</evidence>
<dbReference type="EC" id="2.7.8.-" evidence="9"/>
<dbReference type="NCBIfam" id="NF008427">
    <property type="entry name" value="PRK11263.1"/>
    <property type="match status" value="1"/>
</dbReference>
<dbReference type="Proteomes" id="UP000639274">
    <property type="component" value="Chromosome"/>
</dbReference>
<dbReference type="CDD" id="cd09159">
    <property type="entry name" value="PLDc_ybhO_like_2"/>
    <property type="match status" value="1"/>
</dbReference>
<evidence type="ECO:0000256" key="8">
    <source>
        <dbReference type="ARBA" id="ARBA00023264"/>
    </source>
</evidence>
<organism evidence="11 12">
    <name type="scientific">Agrilutibacter solisilvae</name>
    <dbReference type="NCBI Taxonomy" id="2763317"/>
    <lineage>
        <taxon>Bacteria</taxon>
        <taxon>Pseudomonadati</taxon>
        <taxon>Pseudomonadota</taxon>
        <taxon>Gammaproteobacteria</taxon>
        <taxon>Lysobacterales</taxon>
        <taxon>Lysobacteraceae</taxon>
        <taxon>Agrilutibacter</taxon>
    </lineage>
</organism>
<dbReference type="GO" id="GO:0005886">
    <property type="term" value="C:plasma membrane"/>
    <property type="evidence" value="ECO:0007669"/>
    <property type="project" value="UniProtKB-SubCell"/>
</dbReference>
<gene>
    <name evidence="9 11" type="primary">clsB</name>
    <name evidence="11" type="ORF">I8J32_005075</name>
</gene>
<evidence type="ECO:0000313" key="11">
    <source>
        <dbReference type="EMBL" id="QSX79258.1"/>
    </source>
</evidence>
<evidence type="ECO:0000256" key="6">
    <source>
        <dbReference type="ARBA" id="ARBA00023136"/>
    </source>
</evidence>
<accession>A0A974Y0Z6</accession>
<comment type="function">
    <text evidence="9">Catalyzes the phosphatidyl group transfer from one phosphatidylglycerol molecule to another to form cardiolipin (CL) (diphosphatidylglycerol) and glycerol.</text>
</comment>
<dbReference type="PANTHER" id="PTHR21248:SF23">
    <property type="entry name" value="CARDIOLIPIN SYNTHASE B"/>
    <property type="match status" value="1"/>
</dbReference>
<proteinExistence type="inferred from homology"/>
<evidence type="ECO:0000256" key="3">
    <source>
        <dbReference type="ARBA" id="ARBA00022679"/>
    </source>
</evidence>
<sequence>MKRPSDGDFQWRAGNRVELLENGEAFFARAFQAIAGARHEVMVETFILFEDKVGKRLHGLLIEAAQRGVQVDVLVDGYGSPHFSDGYLAALTDAGVRLRAFDPQRPVLGMRLHIFRRMHRKLLVVDGELAFVGGINYSADHLADFGPEAKQDYAVELRGPIVADIRSFAKTALASRGTGEPWRAAQTPEAVPAAGDAQVMFALRDNRRHRSTIEREYRRAIRSARREVIIANAYFFPGYWFLRDLRRAARRGVKVTLLFQGEPDMPVVLVAARALYRHMVDAGINLHEYCEKPFHGKVALVDDDWATVGSSNLDPLSLALNLEANVFVRDEAFVRELRARLQVLLTNHCRTVDPAQVPRRRWWQWLTRPLLFHVLRHFPSWAGWLPAHAPRTALLQPAGDAGATADGAEKPG</sequence>
<keyword evidence="3 9" id="KW-0808">Transferase</keyword>
<evidence type="ECO:0000256" key="7">
    <source>
        <dbReference type="ARBA" id="ARBA00023209"/>
    </source>
</evidence>
<feature type="domain" description="PLD phosphodiesterase" evidence="10">
    <location>
        <begin position="295"/>
        <end position="317"/>
    </location>
</feature>
<comment type="catalytic activity">
    <reaction evidence="9">
        <text>2 a 1,2-diacyl-sn-glycero-3-phospho-(1'-sn-glycerol) = a cardiolipin + glycerol</text>
        <dbReference type="Rhea" id="RHEA:31451"/>
        <dbReference type="ChEBI" id="CHEBI:17754"/>
        <dbReference type="ChEBI" id="CHEBI:62237"/>
        <dbReference type="ChEBI" id="CHEBI:64716"/>
    </reaction>
</comment>
<keyword evidence="8 9" id="KW-1208">Phospholipid metabolism</keyword>
<keyword evidence="7 9" id="KW-0594">Phospholipid biosynthesis</keyword>
<dbReference type="GO" id="GO:0008808">
    <property type="term" value="F:cardiolipin synthase activity"/>
    <property type="evidence" value="ECO:0007669"/>
    <property type="project" value="InterPro"/>
</dbReference>
<evidence type="ECO:0000259" key="10">
    <source>
        <dbReference type="PROSITE" id="PS50035"/>
    </source>
</evidence>
<keyword evidence="1 9" id="KW-1003">Cell membrane</keyword>
<keyword evidence="6 9" id="KW-0472">Membrane</keyword>
<protein>
    <recommendedName>
        <fullName evidence="9">Cardiolipin synthase B</fullName>
        <shortName evidence="9">CL synthase</shortName>
        <ecNumber evidence="9">2.7.8.-</ecNumber>
    </recommendedName>
</protein>
<evidence type="ECO:0000256" key="1">
    <source>
        <dbReference type="ARBA" id="ARBA00022475"/>
    </source>
</evidence>
<dbReference type="PANTHER" id="PTHR21248">
    <property type="entry name" value="CARDIOLIPIN SYNTHASE"/>
    <property type="match status" value="1"/>
</dbReference>
<keyword evidence="5 9" id="KW-0443">Lipid metabolism</keyword>